<sequence>MARLSDDADYEAGEMCGNVPRPRSDFVNDVTYNGLRTRGRGSPERLGAQFRNHWVKGSASRVSDDLYCGAKDGKAHGQAGETSGNHSFFIFQLGTISSLHELRTCLRHLVKTASLIRSHRIARGGLELESIEMNIQFSDPESKLGLIDLIPKEVGIGPLRC</sequence>
<reference evidence="1" key="1">
    <citation type="submission" date="2018-11" db="EMBL/GenBank/DDBJ databases">
        <authorList>
            <consortium name="Pathogen Informatics"/>
        </authorList>
    </citation>
    <scope>NUCLEOTIDE SEQUENCE</scope>
</reference>
<gene>
    <name evidence="1" type="ORF">PXEA_LOCUS8649</name>
</gene>
<comment type="caution">
    <text evidence="1">The sequence shown here is derived from an EMBL/GenBank/DDBJ whole genome shotgun (WGS) entry which is preliminary data.</text>
</comment>
<organism evidence="1 2">
    <name type="scientific">Protopolystoma xenopodis</name>
    <dbReference type="NCBI Taxonomy" id="117903"/>
    <lineage>
        <taxon>Eukaryota</taxon>
        <taxon>Metazoa</taxon>
        <taxon>Spiralia</taxon>
        <taxon>Lophotrochozoa</taxon>
        <taxon>Platyhelminthes</taxon>
        <taxon>Monogenea</taxon>
        <taxon>Polyopisthocotylea</taxon>
        <taxon>Polystomatidea</taxon>
        <taxon>Polystomatidae</taxon>
        <taxon>Protopolystoma</taxon>
    </lineage>
</organism>
<proteinExistence type="predicted"/>
<name>A0A448WM89_9PLAT</name>
<dbReference type="Proteomes" id="UP000784294">
    <property type="component" value="Unassembled WGS sequence"/>
</dbReference>
<keyword evidence="2" id="KW-1185">Reference proteome</keyword>
<dbReference type="AlphaFoldDB" id="A0A448WM89"/>
<evidence type="ECO:0000313" key="2">
    <source>
        <dbReference type="Proteomes" id="UP000784294"/>
    </source>
</evidence>
<dbReference type="EMBL" id="CAAALY010023815">
    <property type="protein sequence ID" value="VEL15209.1"/>
    <property type="molecule type" value="Genomic_DNA"/>
</dbReference>
<protein>
    <submittedName>
        <fullName evidence="1">Uncharacterized protein</fullName>
    </submittedName>
</protein>
<evidence type="ECO:0000313" key="1">
    <source>
        <dbReference type="EMBL" id="VEL15209.1"/>
    </source>
</evidence>
<accession>A0A448WM89</accession>